<organism evidence="3 4">
    <name type="scientific">Pseudoxanthomonas wuyuanensis</name>
    <dbReference type="NCBI Taxonomy" id="1073196"/>
    <lineage>
        <taxon>Bacteria</taxon>
        <taxon>Pseudomonadati</taxon>
        <taxon>Pseudomonadota</taxon>
        <taxon>Gammaproteobacteria</taxon>
        <taxon>Lysobacterales</taxon>
        <taxon>Lysobacteraceae</taxon>
        <taxon>Pseudoxanthomonas</taxon>
    </lineage>
</organism>
<evidence type="ECO:0000313" key="4">
    <source>
        <dbReference type="Proteomes" id="UP000219374"/>
    </source>
</evidence>
<name>A0A286DFW6_9GAMM</name>
<dbReference type="Gene3D" id="3.90.1340.10">
    <property type="entry name" value="Phage tail collar domain"/>
    <property type="match status" value="1"/>
</dbReference>
<dbReference type="Pfam" id="PF07484">
    <property type="entry name" value="Collar"/>
    <property type="match status" value="1"/>
</dbReference>
<evidence type="ECO:0000313" key="3">
    <source>
        <dbReference type="EMBL" id="SOD57632.1"/>
    </source>
</evidence>
<evidence type="ECO:0000259" key="2">
    <source>
        <dbReference type="Pfam" id="PF07484"/>
    </source>
</evidence>
<sequence>MGRDWAYFAGQLGVPNAIPVGTVLPYAGPLADTDKHPAGLDLAQVRARLAAIGWLACDGRMLACNEYRLLYGVIGNAFGGDGVHFRLPDLRGRFVRGVDSGSGRDPASDQRTASEDGGNTGDQVGSAQRDAFQGHEHNYLNVAATLEAEAGAAPVYCPAETTAATSGQVADDAGHGTPRVDSETRPVNLYLNHIIRFR</sequence>
<dbReference type="Proteomes" id="UP000219374">
    <property type="component" value="Unassembled WGS sequence"/>
</dbReference>
<feature type="region of interest" description="Disordered" evidence="1">
    <location>
        <begin position="96"/>
        <end position="127"/>
    </location>
</feature>
<feature type="domain" description="Phage tail collar" evidence="2">
    <location>
        <begin position="50"/>
        <end position="95"/>
    </location>
</feature>
<dbReference type="AlphaFoldDB" id="A0A286DFW6"/>
<dbReference type="RefSeq" id="WP_162125867.1">
    <property type="nucleotide sequence ID" value="NZ_OCND01000015.1"/>
</dbReference>
<accession>A0A286DFW6</accession>
<proteinExistence type="predicted"/>
<protein>
    <submittedName>
        <fullName evidence="3">Phage Tail Collar Domain</fullName>
    </submittedName>
</protein>
<dbReference type="EMBL" id="OCND01000015">
    <property type="protein sequence ID" value="SOD57632.1"/>
    <property type="molecule type" value="Genomic_DNA"/>
</dbReference>
<gene>
    <name evidence="3" type="ORF">SAMN06296416_11515</name>
</gene>
<dbReference type="InterPro" id="IPR011083">
    <property type="entry name" value="Phage_tail_collar_dom"/>
</dbReference>
<keyword evidence="4" id="KW-1185">Reference proteome</keyword>
<reference evidence="3 4" key="1">
    <citation type="submission" date="2017-09" db="EMBL/GenBank/DDBJ databases">
        <authorList>
            <person name="Ehlers B."/>
            <person name="Leendertz F.H."/>
        </authorList>
    </citation>
    <scope>NUCLEOTIDE SEQUENCE [LARGE SCALE GENOMIC DNA]</scope>
    <source>
        <strain evidence="3 4">CGMCC 1.10978</strain>
    </source>
</reference>
<dbReference type="SUPFAM" id="SSF88874">
    <property type="entry name" value="Receptor-binding domain of short tail fibre protein gp12"/>
    <property type="match status" value="1"/>
</dbReference>
<evidence type="ECO:0000256" key="1">
    <source>
        <dbReference type="SAM" id="MobiDB-lite"/>
    </source>
</evidence>
<dbReference type="InterPro" id="IPR037053">
    <property type="entry name" value="Phage_tail_collar_dom_sf"/>
</dbReference>